<evidence type="ECO:0008006" key="3">
    <source>
        <dbReference type="Google" id="ProtNLM"/>
    </source>
</evidence>
<name>A0A0N9HXK9_9PSEU</name>
<proteinExistence type="predicted"/>
<sequence length="187" mass="20979">MLDQDSKKNAVEFGVENAAVSLTADGLANLKAANGETWFVAPPLVSDARGHKVQAKFTTNGANLTLTLDKNHDAAYPIVANTVMATALFRNLYADFWKNDFRFNGDLTVAGWAVYISGPMGQLTLNNSGWKEWTKKFPDITNKPTLNQQYRCHVLGALAAGQWNLERARRNMSSNLWHDWFVKRCNW</sequence>
<dbReference type="Proteomes" id="UP000063699">
    <property type="component" value="Chromosome"/>
</dbReference>
<organism evidence="1 2">
    <name type="scientific">Kibdelosporangium phytohabitans</name>
    <dbReference type="NCBI Taxonomy" id="860235"/>
    <lineage>
        <taxon>Bacteria</taxon>
        <taxon>Bacillati</taxon>
        <taxon>Actinomycetota</taxon>
        <taxon>Actinomycetes</taxon>
        <taxon>Pseudonocardiales</taxon>
        <taxon>Pseudonocardiaceae</taxon>
        <taxon>Kibdelosporangium</taxon>
    </lineage>
</organism>
<evidence type="ECO:0000313" key="1">
    <source>
        <dbReference type="EMBL" id="ALG10124.1"/>
    </source>
</evidence>
<accession>A0A0N9HXK9</accession>
<dbReference type="AlphaFoldDB" id="A0A0N9HXK9"/>
<dbReference type="InterPro" id="IPR019719">
    <property type="entry name" value="DUF2599"/>
</dbReference>
<dbReference type="Pfam" id="PF10783">
    <property type="entry name" value="DUF2599"/>
    <property type="match status" value="1"/>
</dbReference>
<keyword evidence="2" id="KW-1185">Reference proteome</keyword>
<reference evidence="1 2" key="1">
    <citation type="submission" date="2015-07" db="EMBL/GenBank/DDBJ databases">
        <title>Genome sequencing of Kibdelosporangium phytohabitans.</title>
        <authorList>
            <person name="Qin S."/>
            <person name="Xing K."/>
        </authorList>
    </citation>
    <scope>NUCLEOTIDE SEQUENCE [LARGE SCALE GENOMIC DNA]</scope>
    <source>
        <strain evidence="1 2">KLBMP1111</strain>
    </source>
</reference>
<gene>
    <name evidence="1" type="ORF">AOZ06_27370</name>
</gene>
<dbReference type="KEGG" id="kphy:AOZ06_27370"/>
<evidence type="ECO:0000313" key="2">
    <source>
        <dbReference type="Proteomes" id="UP000063699"/>
    </source>
</evidence>
<protein>
    <recommendedName>
        <fullName evidence="3">DUF2599 domain-containing protein</fullName>
    </recommendedName>
</protein>
<dbReference type="EMBL" id="CP012752">
    <property type="protein sequence ID" value="ALG10124.1"/>
    <property type="molecule type" value="Genomic_DNA"/>
</dbReference>